<reference evidence="3" key="1">
    <citation type="submission" date="2022-11" db="UniProtKB">
        <authorList>
            <consortium name="WormBaseParasite"/>
        </authorList>
    </citation>
    <scope>IDENTIFICATION</scope>
</reference>
<proteinExistence type="predicted"/>
<organism evidence="2 3">
    <name type="scientific">Globodera rostochiensis</name>
    <name type="common">Golden nematode worm</name>
    <name type="synonym">Heterodera rostochiensis</name>
    <dbReference type="NCBI Taxonomy" id="31243"/>
    <lineage>
        <taxon>Eukaryota</taxon>
        <taxon>Metazoa</taxon>
        <taxon>Ecdysozoa</taxon>
        <taxon>Nematoda</taxon>
        <taxon>Chromadorea</taxon>
        <taxon>Rhabditida</taxon>
        <taxon>Tylenchina</taxon>
        <taxon>Tylenchomorpha</taxon>
        <taxon>Tylenchoidea</taxon>
        <taxon>Heteroderidae</taxon>
        <taxon>Heteroderinae</taxon>
        <taxon>Globodera</taxon>
    </lineage>
</organism>
<evidence type="ECO:0000313" key="2">
    <source>
        <dbReference type="Proteomes" id="UP000887572"/>
    </source>
</evidence>
<name>A0A914HIX2_GLORO</name>
<evidence type="ECO:0000256" key="1">
    <source>
        <dbReference type="SAM" id="MobiDB-lite"/>
    </source>
</evidence>
<dbReference type="AlphaFoldDB" id="A0A914HIX2"/>
<evidence type="ECO:0000313" key="3">
    <source>
        <dbReference type="WBParaSite" id="Gr19_v10_g17800.t1"/>
    </source>
</evidence>
<protein>
    <submittedName>
        <fullName evidence="3">Uncharacterized protein</fullName>
    </submittedName>
</protein>
<accession>A0A914HIX2</accession>
<feature type="region of interest" description="Disordered" evidence="1">
    <location>
        <begin position="22"/>
        <end position="42"/>
    </location>
</feature>
<dbReference type="WBParaSite" id="Gr19_v10_g17800.t1">
    <property type="protein sequence ID" value="Gr19_v10_g17800.t1"/>
    <property type="gene ID" value="Gr19_v10_g17800"/>
</dbReference>
<sequence>MPNPNEPGLFWMVSRCRARGIPPDPVPSMAQPSVPASSLAMLQQQQQSQMLVQQQEHQQQLQHYGGIVGAGTSSMGAAAVMPPASPMVVSPSSAGLADALKNGERMDD</sequence>
<dbReference type="Proteomes" id="UP000887572">
    <property type="component" value="Unplaced"/>
</dbReference>
<keyword evidence="2" id="KW-1185">Reference proteome</keyword>